<dbReference type="Pfam" id="PF00589">
    <property type="entry name" value="Phage_integrase"/>
    <property type="match status" value="1"/>
</dbReference>
<evidence type="ECO:0000256" key="3">
    <source>
        <dbReference type="ARBA" id="ARBA00023125"/>
    </source>
</evidence>
<accession>A0A7U3YJA6</accession>
<keyword evidence="2" id="KW-0229">DNA integration</keyword>
<dbReference type="GO" id="GO:0015074">
    <property type="term" value="P:DNA integration"/>
    <property type="evidence" value="ECO:0007669"/>
    <property type="project" value="UniProtKB-KW"/>
</dbReference>
<sequence length="344" mass="39770">MSVRPHPTKSKSEPGKWWVIDIGRGNQRERITFNGSYEEAWRYERSIRQQPDHLVEGSAPKIKDVVTLFLEWYRTENSINTVNDMRFCLDNHIIPWFGNFQPKQLTIALFNKFKADLLERGLAPVTINKNMSYLSSLLKWASEHGYCQPLAFTIPRFSKKKTTAEPVQPLTRRQLDALYECLDPEYRLLFLLMADHGLRKEEALNLQVEDIDEARKTIRVYGKGSKYRIVPFLSVRFEEELNKVLSERLEGFLVVNPATGKPYYSIRKVLTRAAKKAGLSRQVYHHLLRHTFGSLAAEAGMNPYALQRIMGHSNIETTNKIYTHVGLDFVGEEARKIREQGVGQ</sequence>
<reference evidence="8 9" key="1">
    <citation type="journal article" date="2011" name="Stand. Genomic Sci.">
        <title>Complete genome sequence of Desulfobulbus propionicus type strain (1pr3).</title>
        <authorList>
            <person name="Pagani I."/>
            <person name="Lapidus A."/>
            <person name="Nolan M."/>
            <person name="Lucas S."/>
            <person name="Hammon N."/>
            <person name="Deshpande S."/>
            <person name="Cheng J.F."/>
            <person name="Chertkov O."/>
            <person name="Davenport K."/>
            <person name="Tapia R."/>
            <person name="Han C."/>
            <person name="Goodwin L."/>
            <person name="Pitluck S."/>
            <person name="Liolios K."/>
            <person name="Mavromatis K."/>
            <person name="Ivanova N."/>
            <person name="Mikhailova N."/>
            <person name="Pati A."/>
            <person name="Chen A."/>
            <person name="Palaniappan K."/>
            <person name="Land M."/>
            <person name="Hauser L."/>
            <person name="Chang Y.J."/>
            <person name="Jeffries C.D."/>
            <person name="Detter J.C."/>
            <person name="Brambilla E."/>
            <person name="Kannan K.P."/>
            <person name="Djao O.D."/>
            <person name="Rohde M."/>
            <person name="Pukall R."/>
            <person name="Spring S."/>
            <person name="Goker M."/>
            <person name="Sikorski J."/>
            <person name="Woyke T."/>
            <person name="Bristow J."/>
            <person name="Eisen J.A."/>
            <person name="Markowitz V."/>
            <person name="Hugenholtz P."/>
            <person name="Kyrpides N.C."/>
            <person name="Klenk H.P."/>
        </authorList>
    </citation>
    <scope>NUCLEOTIDE SEQUENCE [LARGE SCALE GENOMIC DNA]</scope>
    <source>
        <strain evidence="9">ATCC 33891 / DSM 2032 / 1pr3</strain>
    </source>
</reference>
<dbReference type="EMBL" id="CP002364">
    <property type="protein sequence ID" value="ADW16423.1"/>
    <property type="molecule type" value="Genomic_DNA"/>
</dbReference>
<dbReference type="SUPFAM" id="SSF56349">
    <property type="entry name" value="DNA breaking-rejoining enzymes"/>
    <property type="match status" value="1"/>
</dbReference>
<evidence type="ECO:0000259" key="7">
    <source>
        <dbReference type="PROSITE" id="PS51900"/>
    </source>
</evidence>
<dbReference type="Proteomes" id="UP000006365">
    <property type="component" value="Chromosome"/>
</dbReference>
<evidence type="ECO:0000256" key="5">
    <source>
        <dbReference type="PROSITE-ProRule" id="PRU01248"/>
    </source>
</evidence>
<gene>
    <name evidence="8" type="ordered locus">Despr_0236</name>
</gene>
<dbReference type="PANTHER" id="PTHR30349:SF64">
    <property type="entry name" value="PROPHAGE INTEGRASE INTD-RELATED"/>
    <property type="match status" value="1"/>
</dbReference>
<dbReference type="PROSITE" id="PS51900">
    <property type="entry name" value="CB"/>
    <property type="match status" value="1"/>
</dbReference>
<feature type="domain" description="Tyr recombinase" evidence="6">
    <location>
        <begin position="165"/>
        <end position="335"/>
    </location>
</feature>
<dbReference type="InterPro" id="IPR011010">
    <property type="entry name" value="DNA_brk_join_enz"/>
</dbReference>
<keyword evidence="9" id="KW-1185">Reference proteome</keyword>
<keyword evidence="4" id="KW-0233">DNA recombination</keyword>
<dbReference type="PANTHER" id="PTHR30349">
    <property type="entry name" value="PHAGE INTEGRASE-RELATED"/>
    <property type="match status" value="1"/>
</dbReference>
<proteinExistence type="inferred from homology"/>
<dbReference type="AlphaFoldDB" id="A0A7U3YJA6"/>
<keyword evidence="3 5" id="KW-0238">DNA-binding</keyword>
<dbReference type="CDD" id="cd00397">
    <property type="entry name" value="DNA_BRE_C"/>
    <property type="match status" value="1"/>
</dbReference>
<evidence type="ECO:0000256" key="1">
    <source>
        <dbReference type="ARBA" id="ARBA00008857"/>
    </source>
</evidence>
<dbReference type="Gene3D" id="1.10.150.130">
    <property type="match status" value="1"/>
</dbReference>
<dbReference type="RefSeq" id="WP_015722971.1">
    <property type="nucleotide sequence ID" value="NC_014972.1"/>
</dbReference>
<evidence type="ECO:0000313" key="9">
    <source>
        <dbReference type="Proteomes" id="UP000006365"/>
    </source>
</evidence>
<dbReference type="GO" id="GO:0003677">
    <property type="term" value="F:DNA binding"/>
    <property type="evidence" value="ECO:0007669"/>
    <property type="project" value="UniProtKB-UniRule"/>
</dbReference>
<dbReference type="InterPro" id="IPR010998">
    <property type="entry name" value="Integrase_recombinase_N"/>
</dbReference>
<dbReference type="InterPro" id="IPR044068">
    <property type="entry name" value="CB"/>
</dbReference>
<name>A0A7U3YJA6_DESPD</name>
<evidence type="ECO:0000256" key="4">
    <source>
        <dbReference type="ARBA" id="ARBA00023172"/>
    </source>
</evidence>
<dbReference type="InterPro" id="IPR013762">
    <property type="entry name" value="Integrase-like_cat_sf"/>
</dbReference>
<comment type="similarity">
    <text evidence="1">Belongs to the 'phage' integrase family.</text>
</comment>
<dbReference type="KEGG" id="dpr:Despr_0236"/>
<dbReference type="Gene3D" id="1.10.443.10">
    <property type="entry name" value="Intergrase catalytic core"/>
    <property type="match status" value="2"/>
</dbReference>
<evidence type="ECO:0000313" key="8">
    <source>
        <dbReference type="EMBL" id="ADW16423.1"/>
    </source>
</evidence>
<dbReference type="PROSITE" id="PS51898">
    <property type="entry name" value="TYR_RECOMBINASE"/>
    <property type="match status" value="1"/>
</dbReference>
<organism evidence="8 9">
    <name type="scientific">Desulfobulbus propionicus (strain ATCC 33891 / DSM 2032 / VKM B-1956 / 1pr3)</name>
    <dbReference type="NCBI Taxonomy" id="577650"/>
    <lineage>
        <taxon>Bacteria</taxon>
        <taxon>Pseudomonadati</taxon>
        <taxon>Thermodesulfobacteriota</taxon>
        <taxon>Desulfobulbia</taxon>
        <taxon>Desulfobulbales</taxon>
        <taxon>Desulfobulbaceae</taxon>
        <taxon>Desulfobulbus</taxon>
    </lineage>
</organism>
<dbReference type="GO" id="GO:0006310">
    <property type="term" value="P:DNA recombination"/>
    <property type="evidence" value="ECO:0007669"/>
    <property type="project" value="UniProtKB-KW"/>
</dbReference>
<dbReference type="InterPro" id="IPR002104">
    <property type="entry name" value="Integrase_catalytic"/>
</dbReference>
<feature type="domain" description="Core-binding (CB)" evidence="7">
    <location>
        <begin position="60"/>
        <end position="142"/>
    </location>
</feature>
<protein>
    <submittedName>
        <fullName evidence="8">Integrase family protein</fullName>
    </submittedName>
</protein>
<evidence type="ECO:0000256" key="2">
    <source>
        <dbReference type="ARBA" id="ARBA00022908"/>
    </source>
</evidence>
<evidence type="ECO:0000259" key="6">
    <source>
        <dbReference type="PROSITE" id="PS51898"/>
    </source>
</evidence>
<dbReference type="InterPro" id="IPR050090">
    <property type="entry name" value="Tyrosine_recombinase_XerCD"/>
</dbReference>